<gene>
    <name evidence="4" type="ORF">HALLA_05465</name>
</gene>
<evidence type="ECO:0000313" key="4">
    <source>
        <dbReference type="EMBL" id="AHF98409.1"/>
    </source>
</evidence>
<dbReference type="OrthoDB" id="27885at2157"/>
<organism evidence="4 5">
    <name type="scientific">Halostagnicola larsenii XH-48</name>
    <dbReference type="NCBI Taxonomy" id="797299"/>
    <lineage>
        <taxon>Archaea</taxon>
        <taxon>Methanobacteriati</taxon>
        <taxon>Methanobacteriota</taxon>
        <taxon>Stenosarchaea group</taxon>
        <taxon>Halobacteria</taxon>
        <taxon>Halobacteriales</taxon>
        <taxon>Natrialbaceae</taxon>
        <taxon>Halostagnicola</taxon>
    </lineage>
</organism>
<feature type="region of interest" description="Disordered" evidence="1">
    <location>
        <begin position="225"/>
        <end position="244"/>
    </location>
</feature>
<sequence length="374" mass="40496">MVGKGLRALVCVLVVTSMLLVVGSPAGATADVGSTSPAAIQQGSGDELTLDDADTILTEVELQSDGNATVSVDYRYHIGNDSETAEQWDELEQDVNSNDQTYIDEEASSWQETLEEGENETGRDMNVSGFTVETNESTTPREYGHVQFTFDWESFAYVELNRIEAGDALTGFMLDDDTELQIGWPDTYNVTAVDPEPTTSEDNWATWDGDDAGSDAQPPKVELIEESDSANESSPEDGGPRSMPADTLAAAAVLVVVTTTAVVAGWLFRRDGDEPVTAPENGAESAESVATDAGQATMPPPELLSNEERVLQLLEKRGGRLKQQQVVSELDWTEAKTSQVVSGLREDDEIDVFRIGRENVLTVAEEEADDRSDE</sequence>
<dbReference type="PATRIC" id="fig|797299.3.peg.154"/>
<dbReference type="InterPro" id="IPR055769">
    <property type="entry name" value="DUF7345"/>
</dbReference>
<evidence type="ECO:0008006" key="6">
    <source>
        <dbReference type="Google" id="ProtNLM"/>
    </source>
</evidence>
<proteinExistence type="predicted"/>
<dbReference type="InterPro" id="IPR055767">
    <property type="entry name" value="DUF7343"/>
</dbReference>
<reference evidence="4 5" key="1">
    <citation type="submission" date="2014-01" db="EMBL/GenBank/DDBJ databases">
        <authorList>
            <consortium name="DOE Joint Genome Institute"/>
            <person name="Anderson I."/>
            <person name="Huntemann M."/>
            <person name="Han J."/>
            <person name="Chen A."/>
            <person name="Kyrpides N."/>
            <person name="Mavromatis K."/>
            <person name="Markowitz V."/>
            <person name="Palaniappan K."/>
            <person name="Ivanova N."/>
            <person name="Schaumberg A."/>
            <person name="Pati A."/>
            <person name="Liolios K."/>
            <person name="Nordberg H.P."/>
            <person name="Cantor M.N."/>
            <person name="Hua S.X."/>
            <person name="Woyke T."/>
        </authorList>
    </citation>
    <scope>NUCLEOTIDE SEQUENCE [LARGE SCALE GENOMIC DNA]</scope>
    <source>
        <strain evidence="4 5">XH-48</strain>
    </source>
</reference>
<dbReference type="STRING" id="797299.HALLA_05465"/>
<feature type="region of interest" description="Disordered" evidence="1">
    <location>
        <begin position="272"/>
        <end position="301"/>
    </location>
</feature>
<dbReference type="HOGENOM" id="CLU_048695_0_0_2"/>
<evidence type="ECO:0000259" key="3">
    <source>
        <dbReference type="Pfam" id="PF24036"/>
    </source>
</evidence>
<evidence type="ECO:0000313" key="5">
    <source>
        <dbReference type="Proteomes" id="UP000019024"/>
    </source>
</evidence>
<dbReference type="Proteomes" id="UP000019024">
    <property type="component" value="Chromosome"/>
</dbReference>
<dbReference type="eggNOG" id="arCOG00381">
    <property type="taxonomic scope" value="Archaea"/>
</dbReference>
<feature type="domain" description="DUF7345" evidence="3">
    <location>
        <begin position="59"/>
        <end position="188"/>
    </location>
</feature>
<dbReference type="EMBL" id="CP007055">
    <property type="protein sequence ID" value="AHF98409.1"/>
    <property type="molecule type" value="Genomic_DNA"/>
</dbReference>
<name>W0JMM3_9EURY</name>
<dbReference type="KEGG" id="hlr:HALLA_05465"/>
<dbReference type="AlphaFoldDB" id="W0JMM3"/>
<protein>
    <recommendedName>
        <fullName evidence="6">HTH iclR-type domain-containing protein</fullName>
    </recommendedName>
</protein>
<feature type="region of interest" description="Disordered" evidence="1">
    <location>
        <begin position="192"/>
        <end position="218"/>
    </location>
</feature>
<feature type="domain" description="DUF7343" evidence="2">
    <location>
        <begin position="303"/>
        <end position="363"/>
    </location>
</feature>
<dbReference type="Pfam" id="PF24034">
    <property type="entry name" value="DUF7343"/>
    <property type="match status" value="1"/>
</dbReference>
<evidence type="ECO:0000256" key="1">
    <source>
        <dbReference type="SAM" id="MobiDB-lite"/>
    </source>
</evidence>
<evidence type="ECO:0000259" key="2">
    <source>
        <dbReference type="Pfam" id="PF24034"/>
    </source>
</evidence>
<accession>W0JMM3</accession>
<keyword evidence="5" id="KW-1185">Reference proteome</keyword>
<dbReference type="Pfam" id="PF24036">
    <property type="entry name" value="DUF7345"/>
    <property type="match status" value="1"/>
</dbReference>